<dbReference type="InterPro" id="IPR006158">
    <property type="entry name" value="Cobalamin-bd"/>
</dbReference>
<name>X1FUE7_9ZZZZ</name>
<dbReference type="Gene3D" id="3.40.50.280">
    <property type="entry name" value="Cobalamin-binding domain"/>
    <property type="match status" value="1"/>
</dbReference>
<comment type="caution">
    <text evidence="2">The sequence shown here is derived from an EMBL/GenBank/DDBJ whole genome shotgun (WGS) entry which is preliminary data.</text>
</comment>
<dbReference type="GO" id="GO:0031419">
    <property type="term" value="F:cobalamin binding"/>
    <property type="evidence" value="ECO:0007669"/>
    <property type="project" value="InterPro"/>
</dbReference>
<feature type="non-terminal residue" evidence="2">
    <location>
        <position position="32"/>
    </location>
</feature>
<protein>
    <recommendedName>
        <fullName evidence="1">B12-binding domain-containing protein</fullName>
    </recommendedName>
</protein>
<evidence type="ECO:0000313" key="2">
    <source>
        <dbReference type="EMBL" id="GAH49281.1"/>
    </source>
</evidence>
<gene>
    <name evidence="2" type="ORF">S03H2_35575</name>
</gene>
<dbReference type="AlphaFoldDB" id="X1FUE7"/>
<dbReference type="SUPFAM" id="SSF52242">
    <property type="entry name" value="Cobalamin (vitamin B12)-binding domain"/>
    <property type="match status" value="1"/>
</dbReference>
<organism evidence="2">
    <name type="scientific">marine sediment metagenome</name>
    <dbReference type="NCBI Taxonomy" id="412755"/>
    <lineage>
        <taxon>unclassified sequences</taxon>
        <taxon>metagenomes</taxon>
        <taxon>ecological metagenomes</taxon>
    </lineage>
</organism>
<dbReference type="EMBL" id="BARU01021775">
    <property type="protein sequence ID" value="GAH49281.1"/>
    <property type="molecule type" value="Genomic_DNA"/>
</dbReference>
<accession>X1FUE7</accession>
<feature type="domain" description="B12-binding" evidence="1">
    <location>
        <begin position="2"/>
        <end position="32"/>
    </location>
</feature>
<proteinExistence type="predicted"/>
<dbReference type="GO" id="GO:0046872">
    <property type="term" value="F:metal ion binding"/>
    <property type="evidence" value="ECO:0007669"/>
    <property type="project" value="InterPro"/>
</dbReference>
<dbReference type="PROSITE" id="PS51332">
    <property type="entry name" value="B12_BINDING"/>
    <property type="match status" value="1"/>
</dbReference>
<dbReference type="InterPro" id="IPR036724">
    <property type="entry name" value="Cobalamin-bd_sf"/>
</dbReference>
<evidence type="ECO:0000259" key="1">
    <source>
        <dbReference type="PROSITE" id="PS51332"/>
    </source>
</evidence>
<sequence length="32" mass="3379">MLGKLAIGTVKGDLHDIGKNLVAMMFKGAGYE</sequence>
<reference evidence="2" key="1">
    <citation type="journal article" date="2014" name="Front. Microbiol.">
        <title>High frequency of phylogenetically diverse reductive dehalogenase-homologous genes in deep subseafloor sedimentary metagenomes.</title>
        <authorList>
            <person name="Kawai M."/>
            <person name="Futagami T."/>
            <person name="Toyoda A."/>
            <person name="Takaki Y."/>
            <person name="Nishi S."/>
            <person name="Hori S."/>
            <person name="Arai W."/>
            <person name="Tsubouchi T."/>
            <person name="Morono Y."/>
            <person name="Uchiyama I."/>
            <person name="Ito T."/>
            <person name="Fujiyama A."/>
            <person name="Inagaki F."/>
            <person name="Takami H."/>
        </authorList>
    </citation>
    <scope>NUCLEOTIDE SEQUENCE</scope>
    <source>
        <strain evidence="2">Expedition CK06-06</strain>
    </source>
</reference>